<dbReference type="GO" id="GO:0005886">
    <property type="term" value="C:plasma membrane"/>
    <property type="evidence" value="ECO:0007669"/>
    <property type="project" value="UniProtKB-SubCell"/>
</dbReference>
<dbReference type="GO" id="GO:0004180">
    <property type="term" value="F:carboxypeptidase activity"/>
    <property type="evidence" value="ECO:0007669"/>
    <property type="project" value="UniProtKB-KW"/>
</dbReference>
<protein>
    <submittedName>
        <fullName evidence="3">Carboxypeptidase regulatory-like domain-containing protein</fullName>
    </submittedName>
</protein>
<feature type="region of interest" description="Disordered" evidence="2">
    <location>
        <begin position="357"/>
        <end position="388"/>
    </location>
</feature>
<keyword evidence="4" id="KW-1185">Reference proteome</keyword>
<dbReference type="SUPFAM" id="SSF49478">
    <property type="entry name" value="Cna protein B-type domain"/>
    <property type="match status" value="1"/>
</dbReference>
<proteinExistence type="predicted"/>
<feature type="compositionally biased region" description="Polar residues" evidence="2">
    <location>
        <begin position="379"/>
        <end position="388"/>
    </location>
</feature>
<accession>A0A368NF86</accession>
<dbReference type="RefSeq" id="WP_114450207.1">
    <property type="nucleotide sequence ID" value="NZ_QPHM01000001.1"/>
</dbReference>
<keyword evidence="3" id="KW-0121">Carboxypeptidase</keyword>
<keyword evidence="3" id="KW-0378">Hydrolase</keyword>
<dbReference type="OrthoDB" id="205784at2157"/>
<dbReference type="InterPro" id="IPR026371">
    <property type="entry name" value="PGF_CTERM"/>
</dbReference>
<name>A0A368NF86_9EURY</name>
<sequence length="410" mass="42051">MSRVPVALCALLALSLVAGAGAGTGTAVAQSGGETVTVTVAVRDRAGNAIADADLDVEWDGGSTTATTAGNGKAFVDVPAGAEVTVGVTHPRYVRNDPYVIDSAAEREVEVSVFRKSTARLEVSDDDGSVADARVLIERGGLDVATGRTGPNGVFQSDVLQAGSYTVTVSKPGYYTRTKPLEIDGDITNRVALRRGSVTVGIRVADPHFDPARAVPNATVTVTDVATERTGRSGNVSVTAPVNTETTLRVTRDGYRAVERDLTVGETATNVSVGISRTPSITLESANERMVAGERVVLTATNAYGEPASAATVSLDGERVGTTDGEGEIRVPIDDPGDHTLSATKDGVRSNDVSVEAISADGGTDTADATPTASPTGEPTATATSDSSPGFTPLLALLAILLVAARFARR</sequence>
<evidence type="ECO:0000313" key="3">
    <source>
        <dbReference type="EMBL" id="RCU48573.1"/>
    </source>
</evidence>
<keyword evidence="3" id="KW-0645">Protease</keyword>
<evidence type="ECO:0000313" key="4">
    <source>
        <dbReference type="Proteomes" id="UP000252189"/>
    </source>
</evidence>
<evidence type="ECO:0000256" key="1">
    <source>
        <dbReference type="ARBA" id="ARBA00022729"/>
    </source>
</evidence>
<dbReference type="EMBL" id="QPHM01000001">
    <property type="protein sequence ID" value="RCU48573.1"/>
    <property type="molecule type" value="Genomic_DNA"/>
</dbReference>
<gene>
    <name evidence="3" type="ORF">DU504_01920</name>
</gene>
<dbReference type="Proteomes" id="UP000252189">
    <property type="component" value="Unassembled WGS sequence"/>
</dbReference>
<dbReference type="AlphaFoldDB" id="A0A368NF86"/>
<dbReference type="NCBIfam" id="TIGR04126">
    <property type="entry name" value="PGF_CTERM"/>
    <property type="match status" value="1"/>
</dbReference>
<evidence type="ECO:0000256" key="2">
    <source>
        <dbReference type="SAM" id="MobiDB-lite"/>
    </source>
</evidence>
<dbReference type="Gene3D" id="2.60.40.1120">
    <property type="entry name" value="Carboxypeptidase-like, regulatory domain"/>
    <property type="match status" value="1"/>
</dbReference>
<keyword evidence="1" id="KW-0732">Signal</keyword>
<dbReference type="Pfam" id="PF13620">
    <property type="entry name" value="CarboxypepD_reg"/>
    <property type="match status" value="1"/>
</dbReference>
<comment type="caution">
    <text evidence="3">The sequence shown here is derived from an EMBL/GenBank/DDBJ whole genome shotgun (WGS) entry which is preliminary data.</text>
</comment>
<reference evidence="3 4" key="1">
    <citation type="submission" date="2018-07" db="EMBL/GenBank/DDBJ databases">
        <title>Genome sequences of Haloplanus salinus JCM 18368T.</title>
        <authorList>
            <person name="Kim Y.B."/>
            <person name="Roh S.W."/>
        </authorList>
    </citation>
    <scope>NUCLEOTIDE SEQUENCE [LARGE SCALE GENOMIC DNA]</scope>
    <source>
        <strain evidence="3 4">JCM 18368</strain>
    </source>
</reference>
<dbReference type="GO" id="GO:0030115">
    <property type="term" value="C:S-layer"/>
    <property type="evidence" value="ECO:0007669"/>
    <property type="project" value="UniProtKB-SubCell"/>
</dbReference>
<feature type="compositionally biased region" description="Low complexity" evidence="2">
    <location>
        <begin position="359"/>
        <end position="377"/>
    </location>
</feature>
<organism evidence="3 4">
    <name type="scientific">Haloplanus salinus</name>
    <dbReference type="NCBI Taxonomy" id="1126245"/>
    <lineage>
        <taxon>Archaea</taxon>
        <taxon>Methanobacteriati</taxon>
        <taxon>Methanobacteriota</taxon>
        <taxon>Stenosarchaea group</taxon>
        <taxon>Halobacteria</taxon>
        <taxon>Halobacteriales</taxon>
        <taxon>Haloferacaceae</taxon>
        <taxon>Haloplanus</taxon>
    </lineage>
</organism>